<feature type="transmembrane region" description="Helical" evidence="10">
    <location>
        <begin position="86"/>
        <end position="104"/>
    </location>
</feature>
<dbReference type="InterPro" id="IPR000045">
    <property type="entry name" value="Prepilin_IV_endopep_pep"/>
</dbReference>
<comment type="caution">
    <text evidence="13">The sequence shown here is derived from an EMBL/GenBank/DDBJ whole genome shotgun (WGS) entry which is preliminary data.</text>
</comment>
<dbReference type="InterPro" id="IPR014032">
    <property type="entry name" value="Peptidase_A24A_bac"/>
</dbReference>
<evidence type="ECO:0000259" key="11">
    <source>
        <dbReference type="Pfam" id="PF01478"/>
    </source>
</evidence>
<keyword evidence="9" id="KW-0511">Multifunctional enzyme</keyword>
<evidence type="ECO:0000256" key="10">
    <source>
        <dbReference type="SAM" id="Phobius"/>
    </source>
</evidence>
<dbReference type="Pfam" id="PF01478">
    <property type="entry name" value="Peptidase_A24"/>
    <property type="match status" value="1"/>
</dbReference>
<keyword evidence="5 9" id="KW-0812">Transmembrane</keyword>
<keyword evidence="9" id="KW-0808">Transferase</keyword>
<keyword evidence="9" id="KW-0489">Methyltransferase</keyword>
<evidence type="ECO:0000256" key="8">
    <source>
        <dbReference type="RuleBase" id="RU003793"/>
    </source>
</evidence>
<comment type="similarity">
    <text evidence="2 8">Belongs to the peptidase A24 family.</text>
</comment>
<keyword evidence="6 10" id="KW-1133">Transmembrane helix</keyword>
<organism evidence="13 14">
    <name type="scientific">Candidatus Bilophila faecipullorum</name>
    <dbReference type="NCBI Taxonomy" id="2838482"/>
    <lineage>
        <taxon>Bacteria</taxon>
        <taxon>Pseudomonadati</taxon>
        <taxon>Thermodesulfobacteriota</taxon>
        <taxon>Desulfovibrionia</taxon>
        <taxon>Desulfovibrionales</taxon>
        <taxon>Desulfovibrionaceae</taxon>
        <taxon>Bilophila</taxon>
    </lineage>
</organism>
<dbReference type="PRINTS" id="PR00864">
    <property type="entry name" value="PREPILNPTASE"/>
</dbReference>
<keyword evidence="9" id="KW-0645">Protease</keyword>
<dbReference type="InterPro" id="IPR010627">
    <property type="entry name" value="Prepilin_pept_A24_N"/>
</dbReference>
<sequence length="270" mass="28960">MHQIIPPELLLPQFFIPAATVLGLLLGSFYNVCIHRYVTGESILFPPSHCPHCRGRLRFWELVPVLSYLWLRGQCARCGQPIHIRYPLVELLSGLAAGLLAWRYGPTPAFGVYLAFTGLLIVASGIDIDCFILPDRITLGGAALAVPAAIWGLGMDWSDVLLGAALGGGTFFAVLVAFRRLRGVDGMGLGDVKLMLLLGALCGPIGLPLVTLVGGVSALVAFLFIALFSPREAPLREMPIPFGPFLSLGAFVQIVAGPQILDWWVGFIAG</sequence>
<dbReference type="AlphaFoldDB" id="A0A9D1U9P4"/>
<dbReference type="GO" id="GO:0004190">
    <property type="term" value="F:aspartic-type endopeptidase activity"/>
    <property type="evidence" value="ECO:0007669"/>
    <property type="project" value="UniProtKB-EC"/>
</dbReference>
<evidence type="ECO:0000256" key="5">
    <source>
        <dbReference type="ARBA" id="ARBA00022692"/>
    </source>
</evidence>
<dbReference type="PANTHER" id="PTHR30487:SF0">
    <property type="entry name" value="PREPILIN LEADER PEPTIDASE_N-METHYLTRANSFERASE-RELATED"/>
    <property type="match status" value="1"/>
</dbReference>
<dbReference type="GO" id="GO:0006465">
    <property type="term" value="P:signal peptide processing"/>
    <property type="evidence" value="ECO:0007669"/>
    <property type="project" value="TreeGrafter"/>
</dbReference>
<feature type="transmembrane region" description="Helical" evidence="10">
    <location>
        <begin position="137"/>
        <end position="154"/>
    </location>
</feature>
<comment type="subcellular location">
    <subcellularLocation>
        <location evidence="1">Cell inner membrane</location>
        <topology evidence="1">Multi-pass membrane protein</topology>
    </subcellularLocation>
    <subcellularLocation>
        <location evidence="9">Cell membrane</location>
        <topology evidence="9">Multi-pass membrane protein</topology>
    </subcellularLocation>
</comment>
<evidence type="ECO:0000259" key="12">
    <source>
        <dbReference type="Pfam" id="PF06750"/>
    </source>
</evidence>
<dbReference type="Pfam" id="PF06750">
    <property type="entry name" value="A24_N_bact"/>
    <property type="match status" value="1"/>
</dbReference>
<feature type="domain" description="Prepilin peptidase A24 N-terminal" evidence="12">
    <location>
        <begin position="21"/>
        <end position="104"/>
    </location>
</feature>
<feature type="domain" description="Prepilin type IV endopeptidase peptidase" evidence="11">
    <location>
        <begin position="115"/>
        <end position="221"/>
    </location>
</feature>
<evidence type="ECO:0000256" key="2">
    <source>
        <dbReference type="ARBA" id="ARBA00005801"/>
    </source>
</evidence>
<dbReference type="Gene3D" id="1.20.120.1220">
    <property type="match status" value="1"/>
</dbReference>
<dbReference type="EC" id="2.1.1.-" evidence="9"/>
<evidence type="ECO:0000256" key="1">
    <source>
        <dbReference type="ARBA" id="ARBA00004429"/>
    </source>
</evidence>
<keyword evidence="9" id="KW-0378">Hydrolase</keyword>
<dbReference type="EMBL" id="DXGI01000455">
    <property type="protein sequence ID" value="HIW79874.1"/>
    <property type="molecule type" value="Genomic_DNA"/>
</dbReference>
<dbReference type="InterPro" id="IPR050882">
    <property type="entry name" value="Prepilin_peptidase/N-MTase"/>
</dbReference>
<feature type="transmembrane region" description="Helical" evidence="10">
    <location>
        <begin position="198"/>
        <end position="225"/>
    </location>
</feature>
<dbReference type="Proteomes" id="UP000824264">
    <property type="component" value="Unassembled WGS sequence"/>
</dbReference>
<keyword evidence="7 10" id="KW-0472">Membrane</keyword>
<evidence type="ECO:0000256" key="9">
    <source>
        <dbReference type="RuleBase" id="RU003794"/>
    </source>
</evidence>
<dbReference type="EC" id="3.4.23.43" evidence="9"/>
<evidence type="ECO:0000256" key="4">
    <source>
        <dbReference type="ARBA" id="ARBA00022519"/>
    </source>
</evidence>
<evidence type="ECO:0000256" key="7">
    <source>
        <dbReference type="ARBA" id="ARBA00023136"/>
    </source>
</evidence>
<feature type="transmembrane region" description="Helical" evidence="10">
    <location>
        <begin position="160"/>
        <end position="178"/>
    </location>
</feature>
<dbReference type="GO" id="GO:0032259">
    <property type="term" value="P:methylation"/>
    <property type="evidence" value="ECO:0007669"/>
    <property type="project" value="UniProtKB-KW"/>
</dbReference>
<reference evidence="13" key="2">
    <citation type="submission" date="2021-04" db="EMBL/GenBank/DDBJ databases">
        <authorList>
            <person name="Gilroy R."/>
        </authorList>
    </citation>
    <scope>NUCLEOTIDE SEQUENCE</scope>
    <source>
        <strain evidence="13">ChiSxjej5B17-1746</strain>
    </source>
</reference>
<dbReference type="PANTHER" id="PTHR30487">
    <property type="entry name" value="TYPE 4 PREPILIN-LIKE PROTEINS LEADER PEPTIDE-PROCESSING ENZYME"/>
    <property type="match status" value="1"/>
</dbReference>
<keyword evidence="3" id="KW-1003">Cell membrane</keyword>
<keyword evidence="4" id="KW-0997">Cell inner membrane</keyword>
<protein>
    <recommendedName>
        <fullName evidence="9">Prepilin leader peptidase/N-methyltransferase</fullName>
        <ecNumber evidence="9">2.1.1.-</ecNumber>
        <ecNumber evidence="9">3.4.23.43</ecNumber>
    </recommendedName>
</protein>
<evidence type="ECO:0000256" key="6">
    <source>
        <dbReference type="ARBA" id="ARBA00022989"/>
    </source>
</evidence>
<feature type="transmembrane region" description="Helical" evidence="10">
    <location>
        <begin position="110"/>
        <end position="130"/>
    </location>
</feature>
<evidence type="ECO:0000256" key="3">
    <source>
        <dbReference type="ARBA" id="ARBA00022475"/>
    </source>
</evidence>
<gene>
    <name evidence="13" type="ORF">H9874_12145</name>
</gene>
<feature type="transmembrane region" description="Helical" evidence="10">
    <location>
        <begin position="14"/>
        <end position="33"/>
    </location>
</feature>
<evidence type="ECO:0000313" key="13">
    <source>
        <dbReference type="EMBL" id="HIW79874.1"/>
    </source>
</evidence>
<dbReference type="GO" id="GO:0005886">
    <property type="term" value="C:plasma membrane"/>
    <property type="evidence" value="ECO:0007669"/>
    <property type="project" value="UniProtKB-SubCell"/>
</dbReference>
<comment type="catalytic activity">
    <reaction evidence="9">
        <text>Typically cleaves a -Gly-|-Phe- bond to release an N-terminal, basic peptide of 5-8 residues from type IV prepilin, and then N-methylates the new N-terminal amino group, the methyl donor being S-adenosyl-L-methionine.</text>
        <dbReference type="EC" id="3.4.23.43"/>
    </reaction>
</comment>
<evidence type="ECO:0000313" key="14">
    <source>
        <dbReference type="Proteomes" id="UP000824264"/>
    </source>
</evidence>
<proteinExistence type="inferred from homology"/>
<accession>A0A9D1U9P4</accession>
<comment type="function">
    <text evidence="9">Plays an essential role in type IV pili and type II pseudopili formation by proteolytically removing the leader sequence from substrate proteins and subsequently monomethylating the alpha-amino group of the newly exposed N-terminal phenylalanine.</text>
</comment>
<reference evidence="13" key="1">
    <citation type="journal article" date="2021" name="PeerJ">
        <title>Extensive microbial diversity within the chicken gut microbiome revealed by metagenomics and culture.</title>
        <authorList>
            <person name="Gilroy R."/>
            <person name="Ravi A."/>
            <person name="Getino M."/>
            <person name="Pursley I."/>
            <person name="Horton D.L."/>
            <person name="Alikhan N.F."/>
            <person name="Baker D."/>
            <person name="Gharbi K."/>
            <person name="Hall N."/>
            <person name="Watson M."/>
            <person name="Adriaenssens E.M."/>
            <person name="Foster-Nyarko E."/>
            <person name="Jarju S."/>
            <person name="Secka A."/>
            <person name="Antonio M."/>
            <person name="Oren A."/>
            <person name="Chaudhuri R.R."/>
            <person name="La Ragione R."/>
            <person name="Hildebrand F."/>
            <person name="Pallen M.J."/>
        </authorList>
    </citation>
    <scope>NUCLEOTIDE SEQUENCE</scope>
    <source>
        <strain evidence="13">ChiSxjej5B17-1746</strain>
    </source>
</reference>
<dbReference type="GO" id="GO:0008168">
    <property type="term" value="F:methyltransferase activity"/>
    <property type="evidence" value="ECO:0007669"/>
    <property type="project" value="UniProtKB-KW"/>
</dbReference>
<name>A0A9D1U9P4_9BACT</name>
<feature type="transmembrane region" description="Helical" evidence="10">
    <location>
        <begin position="245"/>
        <end position="265"/>
    </location>
</feature>